<accession>A0A3D2XBC1</accession>
<dbReference type="InterPro" id="IPR003343">
    <property type="entry name" value="Big_2"/>
</dbReference>
<dbReference type="EMBL" id="DPVV01000612">
    <property type="protein sequence ID" value="HCL04401.1"/>
    <property type="molecule type" value="Genomic_DNA"/>
</dbReference>
<reference evidence="3 4" key="1">
    <citation type="journal article" date="2018" name="Nat. Biotechnol.">
        <title>A standardized bacterial taxonomy based on genome phylogeny substantially revises the tree of life.</title>
        <authorList>
            <person name="Parks D.H."/>
            <person name="Chuvochina M."/>
            <person name="Waite D.W."/>
            <person name="Rinke C."/>
            <person name="Skarshewski A."/>
            <person name="Chaumeil P.A."/>
            <person name="Hugenholtz P."/>
        </authorList>
    </citation>
    <scope>NUCLEOTIDE SEQUENCE [LARGE SCALE GENOMIC DNA]</scope>
    <source>
        <strain evidence="3">UBA11728</strain>
    </source>
</reference>
<dbReference type="InterPro" id="IPR008964">
    <property type="entry name" value="Invasin/intimin_cell_adhesion"/>
</dbReference>
<proteinExistence type="predicted"/>
<dbReference type="Gene3D" id="2.60.40.1080">
    <property type="match status" value="2"/>
</dbReference>
<dbReference type="Proteomes" id="UP000262969">
    <property type="component" value="Unassembled WGS sequence"/>
</dbReference>
<evidence type="ECO:0000259" key="2">
    <source>
        <dbReference type="SMART" id="SM00635"/>
    </source>
</evidence>
<dbReference type="SUPFAM" id="SSF49373">
    <property type="entry name" value="Invasin/intimin cell-adhesion fragments"/>
    <property type="match status" value="2"/>
</dbReference>
<evidence type="ECO:0000313" key="4">
    <source>
        <dbReference type="Proteomes" id="UP000262969"/>
    </source>
</evidence>
<sequence length="857" mass="90406">MKNFFKKIAFVLALAMVLVSVAPATANAATKAPSLKKTSKILYIGGDLTGTISDSYRFTFNNAAGYTATWKSKNTKVATIEGKNVVAVGVGKTEVVATLTNKAGKSVQKTATVWVKQNAEEVGFGSTKAVDSPLAVGAKAKVNVYRLVGDKKIWTQNDMATCTDVIKWTSSNTDVATVDKFGTVTAVAAGEATITATATQPQGPTAGESASYKVTVAAGIQSVKQTGLTTAQITFAGNVSAEANKDNVTVKSMVGSTGVKVAVKDLKFDAVDKTKATITTFTEFAKDTEYVVSYKDTSASFVGVDTSKDAVASIKFDTTDVVKAKAETIKFKVYDKNGVDITREEFTNRIDVSLVNATTDCYLDSSAKTITFFTSGKTAEVKATYHTYTYGADYKEITIDAVGTIVSKDVASTTIKSVDVFTAYTGDVDFTKPNKTISVSDTDGSYKVAVKTTNNDGKELSSVGNVSDDKFTFESSDTTTLLIVGDQLYPVKEGGAMVIVKYNKTVIDAYAVTIGSKRVAADVTAKFDRAQLATNASDSVKLTVTVKDQFGAERTKLETIDVKFVSGPKDANQTVPTATVGKNNEFVFEGSIYNVIGGYQYKVTVGNQVRYVGFTTDKAVGTPSFYQLSNTGKAIDTALKVGNTNKTDDKEFKLGLAGYASNGYKILNVPMADGKTVAFDSIPATATGSAVYVEVQGPANKDITPFISVSADGQVVVKPVVMNASGAAIKAPAGNYTVSVFEMNKTNASQTKDNVPVKALIVGGFSITDTQQVPSIAVNSTTSKYGSALLALQDKDDVVTIKIGDTVVNDKVTAVTVIGTGKQIAVTEVTIAVDVNYNGAITTFEQKVPVGVTINLQ</sequence>
<feature type="chain" id="PRO_5017746843" description="BIG2 domain-containing protein" evidence="1">
    <location>
        <begin position="29"/>
        <end position="857"/>
    </location>
</feature>
<dbReference type="AlphaFoldDB" id="A0A3D2XBC1"/>
<name>A0A3D2XBC1_9FIRM</name>
<feature type="domain" description="BIG2" evidence="2">
    <location>
        <begin position="130"/>
        <end position="206"/>
    </location>
</feature>
<dbReference type="Pfam" id="PF02368">
    <property type="entry name" value="Big_2"/>
    <property type="match status" value="1"/>
</dbReference>
<protein>
    <recommendedName>
        <fullName evidence="2">BIG2 domain-containing protein</fullName>
    </recommendedName>
</protein>
<comment type="caution">
    <text evidence="3">The sequence shown here is derived from an EMBL/GenBank/DDBJ whole genome shotgun (WGS) entry which is preliminary data.</text>
</comment>
<evidence type="ECO:0000313" key="3">
    <source>
        <dbReference type="EMBL" id="HCL04401.1"/>
    </source>
</evidence>
<feature type="signal peptide" evidence="1">
    <location>
        <begin position="1"/>
        <end position="28"/>
    </location>
</feature>
<organism evidence="3 4">
    <name type="scientific">Lachnoclostridium phytofermentans</name>
    <dbReference type="NCBI Taxonomy" id="66219"/>
    <lineage>
        <taxon>Bacteria</taxon>
        <taxon>Bacillati</taxon>
        <taxon>Bacillota</taxon>
        <taxon>Clostridia</taxon>
        <taxon>Lachnospirales</taxon>
        <taxon>Lachnospiraceae</taxon>
    </lineage>
</organism>
<evidence type="ECO:0000256" key="1">
    <source>
        <dbReference type="SAM" id="SignalP"/>
    </source>
</evidence>
<keyword evidence="1" id="KW-0732">Signal</keyword>
<feature type="domain" description="BIG2" evidence="2">
    <location>
        <begin position="29"/>
        <end position="109"/>
    </location>
</feature>
<dbReference type="SMART" id="SM00635">
    <property type="entry name" value="BID_2"/>
    <property type="match status" value="2"/>
</dbReference>
<gene>
    <name evidence="3" type="ORF">DHW61_18665</name>
</gene>